<dbReference type="InParanoid" id="J4GJZ8"/>
<dbReference type="RefSeq" id="XP_012178638.1">
    <property type="nucleotide sequence ID" value="XM_012323248.1"/>
</dbReference>
<evidence type="ECO:0000259" key="2">
    <source>
        <dbReference type="Pfam" id="PF02558"/>
    </source>
</evidence>
<reference evidence="4 5" key="1">
    <citation type="journal article" date="2012" name="Appl. Environ. Microbiol.">
        <title>Short-read sequencing for genomic analysis of the brown rot fungus Fibroporia radiculosa.</title>
        <authorList>
            <person name="Tang J.D."/>
            <person name="Perkins A.D."/>
            <person name="Sonstegard T.S."/>
            <person name="Schroeder S.G."/>
            <person name="Burgess S.C."/>
            <person name="Diehl S.V."/>
        </authorList>
    </citation>
    <scope>NUCLEOTIDE SEQUENCE [LARGE SCALE GENOMIC DNA]</scope>
    <source>
        <strain evidence="4 5">TFFH 294</strain>
    </source>
</reference>
<accession>J4GJZ8</accession>
<sequence>MAGQLKDVLLVGLGAVGAIYSLILKRSGQARVTAVARSNYEAVSAKGLHIKSRKYGELQGWKPDRLFPTVEQALDRPYSYVIVTSKAIPELVRTPKLLAPLLSPAYSDKHPQPTYVLMQNGLNVEVDLYNALKKLRSSQEPSIISTVVWIGTGMLDSTSVEHNDFACGRPQDRVSLGVYRPSTTTTTNTEAESALLQGFADILSAGGSDTTIVTEIQRAKFAKNMWNACLGVTAALAHFPLQAIFRPSHLEPGASAQHPSESTAETYTAPQSLPSPSAQVTASISSASPAISANTIPFLYDAMTEMSTLGLKLFPPSESDPGLDPDVALKTLTNTSRLNSLPESNHRASTLVDVENGRPTEVEVILGELVRMGRREGVPMPRIETLYALMLIIQNQLLREYSKH</sequence>
<dbReference type="InterPro" id="IPR013332">
    <property type="entry name" value="KPR_N"/>
</dbReference>
<dbReference type="InterPro" id="IPR051402">
    <property type="entry name" value="KPR-Related"/>
</dbReference>
<dbReference type="InterPro" id="IPR013752">
    <property type="entry name" value="KPA_reductase"/>
</dbReference>
<dbReference type="Gene3D" id="3.40.50.720">
    <property type="entry name" value="NAD(P)-binding Rossmann-like Domain"/>
    <property type="match status" value="1"/>
</dbReference>
<dbReference type="PANTHER" id="PTHR21708:SF43">
    <property type="entry name" value="KETOPANTOATE REDUCTASE C-TERMINAL DOMAIN-CONTAINING PROTEIN"/>
    <property type="match status" value="1"/>
</dbReference>
<dbReference type="PANTHER" id="PTHR21708">
    <property type="entry name" value="PROBABLE 2-DEHYDROPANTOATE 2-REDUCTASE"/>
    <property type="match status" value="1"/>
</dbReference>
<dbReference type="OrthoDB" id="3609at2759"/>
<gene>
    <name evidence="4" type="ORF">FIBRA_01373</name>
</gene>
<dbReference type="GO" id="GO:0005737">
    <property type="term" value="C:cytoplasm"/>
    <property type="evidence" value="ECO:0007669"/>
    <property type="project" value="TreeGrafter"/>
</dbReference>
<dbReference type="InterPro" id="IPR013328">
    <property type="entry name" value="6PGD_dom2"/>
</dbReference>
<dbReference type="Gene3D" id="1.10.1040.10">
    <property type="entry name" value="N-(1-d-carboxylethyl)-l-norvaline Dehydrogenase, domain 2"/>
    <property type="match status" value="1"/>
</dbReference>
<dbReference type="SUPFAM" id="SSF48179">
    <property type="entry name" value="6-phosphogluconate dehydrogenase C-terminal domain-like"/>
    <property type="match status" value="1"/>
</dbReference>
<evidence type="ECO:0000256" key="1">
    <source>
        <dbReference type="SAM" id="MobiDB-lite"/>
    </source>
</evidence>
<evidence type="ECO:0000259" key="3">
    <source>
        <dbReference type="Pfam" id="PF08546"/>
    </source>
</evidence>
<name>J4GJZ8_9APHY</name>
<feature type="compositionally biased region" description="Polar residues" evidence="1">
    <location>
        <begin position="257"/>
        <end position="280"/>
    </location>
</feature>
<feature type="region of interest" description="Disordered" evidence="1">
    <location>
        <begin position="250"/>
        <end position="280"/>
    </location>
</feature>
<evidence type="ECO:0008006" key="6">
    <source>
        <dbReference type="Google" id="ProtNLM"/>
    </source>
</evidence>
<dbReference type="Pfam" id="PF02558">
    <property type="entry name" value="ApbA"/>
    <property type="match status" value="1"/>
</dbReference>
<feature type="domain" description="Ketopantoate reductase N-terminal" evidence="2">
    <location>
        <begin position="8"/>
        <end position="164"/>
    </location>
</feature>
<dbReference type="InterPro" id="IPR008927">
    <property type="entry name" value="6-PGluconate_DH-like_C_sf"/>
</dbReference>
<keyword evidence="5" id="KW-1185">Reference proteome</keyword>
<dbReference type="AlphaFoldDB" id="J4GJZ8"/>
<dbReference type="GeneID" id="24094266"/>
<proteinExistence type="predicted"/>
<evidence type="ECO:0000313" key="5">
    <source>
        <dbReference type="Proteomes" id="UP000006352"/>
    </source>
</evidence>
<dbReference type="STRING" id="599839.J4GJZ8"/>
<dbReference type="HOGENOM" id="CLU_031468_2_1_1"/>
<dbReference type="Proteomes" id="UP000006352">
    <property type="component" value="Unassembled WGS sequence"/>
</dbReference>
<dbReference type="EMBL" id="HE796929">
    <property type="protein sequence ID" value="CCL99355.1"/>
    <property type="molecule type" value="Genomic_DNA"/>
</dbReference>
<feature type="domain" description="Ketopantoate reductase C-terminal" evidence="3">
    <location>
        <begin position="323"/>
        <end position="390"/>
    </location>
</feature>
<dbReference type="Pfam" id="PF08546">
    <property type="entry name" value="ApbA_C"/>
    <property type="match status" value="1"/>
</dbReference>
<evidence type="ECO:0000313" key="4">
    <source>
        <dbReference type="EMBL" id="CCL99355.1"/>
    </source>
</evidence>
<dbReference type="FunCoup" id="J4GJZ8">
    <property type="interactions" value="233"/>
</dbReference>
<organism evidence="4 5">
    <name type="scientific">Fibroporia radiculosa</name>
    <dbReference type="NCBI Taxonomy" id="599839"/>
    <lineage>
        <taxon>Eukaryota</taxon>
        <taxon>Fungi</taxon>
        <taxon>Dikarya</taxon>
        <taxon>Basidiomycota</taxon>
        <taxon>Agaricomycotina</taxon>
        <taxon>Agaricomycetes</taxon>
        <taxon>Polyporales</taxon>
        <taxon>Fibroporiaceae</taxon>
        <taxon>Fibroporia</taxon>
    </lineage>
</organism>
<protein>
    <recommendedName>
        <fullName evidence="6">Ketopantoate reductase C-terminal domain-containing protein</fullName>
    </recommendedName>
</protein>